<sequence length="110" mass="12011">MKRTRAEIMPDLQIQGLTLLLPEFKSTVPVPHRGMQLGLSPKSHYSNSSISLSPDSESSISNMSDREPGSSPDINMLECCLGEGSFVDNLDNNTLQQDDTCDTLLRGKAT</sequence>
<reference evidence="2" key="1">
    <citation type="submission" date="2020-03" db="EMBL/GenBank/DDBJ databases">
        <authorList>
            <person name="Weist P."/>
        </authorList>
    </citation>
    <scope>NUCLEOTIDE SEQUENCE</scope>
</reference>
<evidence type="ECO:0000313" key="3">
    <source>
        <dbReference type="Proteomes" id="UP001153269"/>
    </source>
</evidence>
<dbReference type="EMBL" id="CADEAL010000746">
    <property type="protein sequence ID" value="CAB1424625.1"/>
    <property type="molecule type" value="Genomic_DNA"/>
</dbReference>
<feature type="compositionally biased region" description="Low complexity" evidence="1">
    <location>
        <begin position="46"/>
        <end position="61"/>
    </location>
</feature>
<protein>
    <submittedName>
        <fullName evidence="2">Uncharacterized protein</fullName>
    </submittedName>
</protein>
<dbReference type="Proteomes" id="UP001153269">
    <property type="component" value="Unassembled WGS sequence"/>
</dbReference>
<comment type="caution">
    <text evidence="2">The sequence shown here is derived from an EMBL/GenBank/DDBJ whole genome shotgun (WGS) entry which is preliminary data.</text>
</comment>
<evidence type="ECO:0000313" key="2">
    <source>
        <dbReference type="EMBL" id="CAB1424625.1"/>
    </source>
</evidence>
<dbReference type="AlphaFoldDB" id="A0A9N7U4H6"/>
<accession>A0A9N7U4H6</accession>
<feature type="region of interest" description="Disordered" evidence="1">
    <location>
        <begin position="30"/>
        <end position="75"/>
    </location>
</feature>
<keyword evidence="3" id="KW-1185">Reference proteome</keyword>
<name>A0A9N7U4H6_PLEPL</name>
<evidence type="ECO:0000256" key="1">
    <source>
        <dbReference type="SAM" id="MobiDB-lite"/>
    </source>
</evidence>
<gene>
    <name evidence="2" type="ORF">PLEPLA_LOCUS12553</name>
</gene>
<organism evidence="2 3">
    <name type="scientific">Pleuronectes platessa</name>
    <name type="common">European plaice</name>
    <dbReference type="NCBI Taxonomy" id="8262"/>
    <lineage>
        <taxon>Eukaryota</taxon>
        <taxon>Metazoa</taxon>
        <taxon>Chordata</taxon>
        <taxon>Craniata</taxon>
        <taxon>Vertebrata</taxon>
        <taxon>Euteleostomi</taxon>
        <taxon>Actinopterygii</taxon>
        <taxon>Neopterygii</taxon>
        <taxon>Teleostei</taxon>
        <taxon>Neoteleostei</taxon>
        <taxon>Acanthomorphata</taxon>
        <taxon>Carangaria</taxon>
        <taxon>Pleuronectiformes</taxon>
        <taxon>Pleuronectoidei</taxon>
        <taxon>Pleuronectidae</taxon>
        <taxon>Pleuronectes</taxon>
    </lineage>
</organism>
<proteinExistence type="predicted"/>